<evidence type="ECO:0000313" key="3">
    <source>
        <dbReference type="Proteomes" id="UP001232063"/>
    </source>
</evidence>
<accession>A0AAE3RD22</accession>
<sequence length="186" mass="20488">MYTFTKSFLGFIALLCMGLVGCKGPEGPAGPQGAPGPLALAYEVEFDLTSSNDYGIYYTFPTQDNIQPSDVALTYILTGQDNGVDIWKLMPAGDPFVEDAFIDFDFTYQDVFIYAYTVGQNLPSAMNDRVARIVVIPADFSPNARKALNIDYNDYNQVKKAFNLSDASVKKLTPVAKTKYEGPIIF</sequence>
<gene>
    <name evidence="2" type="ORF">QNI22_37215</name>
</gene>
<comment type="caution">
    <text evidence="2">The sequence shown here is derived from an EMBL/GenBank/DDBJ whole genome shotgun (WGS) entry which is preliminary data.</text>
</comment>
<feature type="signal peptide" evidence="1">
    <location>
        <begin position="1"/>
        <end position="22"/>
    </location>
</feature>
<evidence type="ECO:0008006" key="4">
    <source>
        <dbReference type="Google" id="ProtNLM"/>
    </source>
</evidence>
<evidence type="ECO:0000313" key="2">
    <source>
        <dbReference type="EMBL" id="MDJ1506352.1"/>
    </source>
</evidence>
<keyword evidence="3" id="KW-1185">Reference proteome</keyword>
<reference evidence="2" key="1">
    <citation type="submission" date="2023-05" db="EMBL/GenBank/DDBJ databases">
        <authorList>
            <person name="Zhang X."/>
        </authorList>
    </citation>
    <scope>NUCLEOTIDE SEQUENCE</scope>
    <source>
        <strain evidence="2">BD1B2-1</strain>
    </source>
</reference>
<dbReference type="EMBL" id="JASJOU010000022">
    <property type="protein sequence ID" value="MDJ1506352.1"/>
    <property type="molecule type" value="Genomic_DNA"/>
</dbReference>
<dbReference type="Proteomes" id="UP001232063">
    <property type="component" value="Unassembled WGS sequence"/>
</dbReference>
<name>A0AAE3RD22_9BACT</name>
<organism evidence="2 3">
    <name type="scientific">Xanthocytophaga agilis</name>
    <dbReference type="NCBI Taxonomy" id="3048010"/>
    <lineage>
        <taxon>Bacteria</taxon>
        <taxon>Pseudomonadati</taxon>
        <taxon>Bacteroidota</taxon>
        <taxon>Cytophagia</taxon>
        <taxon>Cytophagales</taxon>
        <taxon>Rhodocytophagaceae</taxon>
        <taxon>Xanthocytophaga</taxon>
    </lineage>
</organism>
<dbReference type="PROSITE" id="PS51257">
    <property type="entry name" value="PROKAR_LIPOPROTEIN"/>
    <property type="match status" value="1"/>
</dbReference>
<keyword evidence="1" id="KW-0732">Signal</keyword>
<feature type="chain" id="PRO_5042186717" description="Collagen-like protein" evidence="1">
    <location>
        <begin position="23"/>
        <end position="186"/>
    </location>
</feature>
<protein>
    <recommendedName>
        <fullName evidence="4">Collagen-like protein</fullName>
    </recommendedName>
</protein>
<dbReference type="AlphaFoldDB" id="A0AAE3RD22"/>
<dbReference type="RefSeq" id="WP_314519246.1">
    <property type="nucleotide sequence ID" value="NZ_JASJOU010000022.1"/>
</dbReference>
<proteinExistence type="predicted"/>
<evidence type="ECO:0000256" key="1">
    <source>
        <dbReference type="SAM" id="SignalP"/>
    </source>
</evidence>